<dbReference type="Pfam" id="PF02333">
    <property type="entry name" value="Phytase"/>
    <property type="match status" value="2"/>
</dbReference>
<dbReference type="AlphaFoldDB" id="A0A6M4M9L1"/>
<keyword evidence="4" id="KW-1185">Reference proteome</keyword>
<dbReference type="EMBL" id="CP052766">
    <property type="protein sequence ID" value="QJR79478.1"/>
    <property type="molecule type" value="Genomic_DNA"/>
</dbReference>
<dbReference type="Gene3D" id="2.120.10.30">
    <property type="entry name" value="TolB, C-terminal domain"/>
    <property type="match status" value="2"/>
</dbReference>
<feature type="domain" description="BPP" evidence="2">
    <location>
        <begin position="22"/>
        <end position="302"/>
    </location>
</feature>
<dbReference type="GO" id="GO:0016158">
    <property type="term" value="F:inositol hexakisphosphate 3-phosphatase activity"/>
    <property type="evidence" value="ECO:0007669"/>
    <property type="project" value="InterPro"/>
</dbReference>
<evidence type="ECO:0000313" key="4">
    <source>
        <dbReference type="Proteomes" id="UP000219285"/>
    </source>
</evidence>
<evidence type="ECO:0000256" key="1">
    <source>
        <dbReference type="SAM" id="SignalP"/>
    </source>
</evidence>
<dbReference type="OrthoDB" id="8696437at2"/>
<proteinExistence type="predicted"/>
<name>A0A6M4M9L1_9ALTE</name>
<gene>
    <name evidence="3" type="ORF">CA267_001040</name>
</gene>
<reference evidence="4" key="1">
    <citation type="submission" date="2014-12" db="EMBL/GenBank/DDBJ databases">
        <title>Complete genome sequence of a multi-drug resistant Klebsiella pneumoniae.</title>
        <authorList>
            <person name="Hua X."/>
            <person name="Chen Q."/>
            <person name="Li X."/>
            <person name="Feng Y."/>
            <person name="Ruan Z."/>
            <person name="Yu Y."/>
        </authorList>
    </citation>
    <scope>NUCLEOTIDE SEQUENCE [LARGE SCALE GENOMIC DNA]</scope>
    <source>
        <strain evidence="4">5.12</strain>
    </source>
</reference>
<reference evidence="3 4" key="2">
    <citation type="submission" date="2020-04" db="EMBL/GenBank/DDBJ databases">
        <title>Complete genome sequence of Alteromonas pelagimontana 5.12T.</title>
        <authorList>
            <person name="Sinha R.K."/>
            <person name="Krishnan K.P."/>
            <person name="Kurian J.P."/>
        </authorList>
    </citation>
    <scope>NUCLEOTIDE SEQUENCE [LARGE SCALE GENOMIC DNA]</scope>
    <source>
        <strain evidence="3 4">5.12</strain>
    </source>
</reference>
<sequence>MKKISALSLLALLTSSELAGCQQTVDSTAEETALTLQSIPVSGKGLRPITHEGSRYFLITSEQRGLIILDDQHNPVASLAGHYSQSDMRVLNDDTMLIVALDNNSNETRLIRYQWQNKQFTSLLALPADESDIEAVCLQQSQDNLGMFTADTRGMITHYAFTQIGQPALHNLRIFYSGPGIKACSVADNTNTLYLADEHAGVWLYDTTPEAGDGRQLVALPDGMGAEGVSARPDGTALITSPDMSGYWLYHNGNLSSETLSPDVKPESIHVSLEGNQFIAGLYDDNSDRLYYFAAPAYAAQAAPTAVAPDLSLTADIETMPVARFGDAADDPAIWVNTQNSAASLIMGTDKKSGLNIYNLDGTLRQHLPVGRVNNVDLRYNWNWLGETVDIAAASNRSTNNIDVFAVNRDSLNVRKIGAIPTDLADVYGLCMARLGNDIDIFVNGTDGRFERYRLQADGDAVRGKRVEQFAIASQPEGCVADDNTATLYFGEEEKGVWLRDISKLASANTMIASVNEKVHADIEGMALFTVDDKQYLIVSSQGNNRYAVYETTAPYPLLGTFNIVADLKGRIDGVSETDGLDASHLPLGDRFPDGLLVVQDGHNIMPTDKQNFKLVDGKKLASAIRQLR</sequence>
<accession>A0A6M4M9L1</accession>
<dbReference type="RefSeq" id="WP_083638419.1">
    <property type="nucleotide sequence ID" value="NZ_CP052766.1"/>
</dbReference>
<protein>
    <submittedName>
        <fullName evidence="3">Phytase</fullName>
    </submittedName>
</protein>
<dbReference type="KEGG" id="apel:CA267_001040"/>
<evidence type="ECO:0000313" key="3">
    <source>
        <dbReference type="EMBL" id="QJR79478.1"/>
    </source>
</evidence>
<dbReference type="SUPFAM" id="SSF50956">
    <property type="entry name" value="Thermostable phytase (3-phytase)"/>
    <property type="match status" value="2"/>
</dbReference>
<organism evidence="3 4">
    <name type="scientific">Alteromonas pelagimontana</name>
    <dbReference type="NCBI Taxonomy" id="1858656"/>
    <lineage>
        <taxon>Bacteria</taxon>
        <taxon>Pseudomonadati</taxon>
        <taxon>Pseudomonadota</taxon>
        <taxon>Gammaproteobacteria</taxon>
        <taxon>Alteromonadales</taxon>
        <taxon>Alteromonadaceae</taxon>
        <taxon>Alteromonas/Salinimonas group</taxon>
        <taxon>Alteromonas</taxon>
    </lineage>
</organism>
<feature type="domain" description="BPP" evidence="2">
    <location>
        <begin position="303"/>
        <end position="625"/>
    </location>
</feature>
<dbReference type="InterPro" id="IPR003431">
    <property type="entry name" value="B-propeller_Phytase"/>
</dbReference>
<dbReference type="InterPro" id="IPR011042">
    <property type="entry name" value="6-blade_b-propeller_TolB-like"/>
</dbReference>
<keyword evidence="1" id="KW-0732">Signal</keyword>
<dbReference type="Proteomes" id="UP000219285">
    <property type="component" value="Chromosome"/>
</dbReference>
<feature type="signal peptide" evidence="1">
    <location>
        <begin position="1"/>
        <end position="19"/>
    </location>
</feature>
<evidence type="ECO:0000259" key="2">
    <source>
        <dbReference type="PROSITE" id="PS51662"/>
    </source>
</evidence>
<dbReference type="PROSITE" id="PS51662">
    <property type="entry name" value="BP_PHYTASE"/>
    <property type="match status" value="2"/>
</dbReference>
<feature type="chain" id="PRO_5028980111" evidence="1">
    <location>
        <begin position="20"/>
        <end position="629"/>
    </location>
</feature>